<dbReference type="RefSeq" id="WP_208832265.1">
    <property type="nucleotide sequence ID" value="NZ_CP072110.1"/>
</dbReference>
<dbReference type="SUPFAM" id="SSF53474">
    <property type="entry name" value="alpha/beta-Hydrolases"/>
    <property type="match status" value="1"/>
</dbReference>
<dbReference type="Pfam" id="PF12262">
    <property type="entry name" value="Lipase_bact_N"/>
    <property type="match status" value="1"/>
</dbReference>
<sequence>MKKLVLSIAITSALGLTGCEDTTLEDVQQENAAAKAELKAEAVAKLTTPRVRTVFDPSGGNISIPNDLLFSGTTDGTLEIPAEVAQKEAGDVDFTNPQIALGALDGWGTQNSFTIALDYDSDELQIDPATLQVPGAVALYQVEKFPSLTDPDCSDATKAGLLCKGLKQLQFGVDYVATLSGKNIAIVPLKAFEAGTSYVVALSDDIKDSLGNALAPSSTYASVKTDINSSPLVLPSIPDSELNATQAGIRLLQTMVNNFEDVLEADLGADASKITYTQAFTVQSAGVPTSDPLQIVKQLNGQAFGMMAQADASSVVTVIAPVSMQVAPEVSINLTVAQALAAQNLIPNDPMNPSYALFNSANLYSGSMTVPYYLESGAESVTGRWEAACDSGAMLRALSDEQKAALAAQAGDNHELCSQVGLADFGIDTYRHLTKFNPVPATKSMQEVAIQVTLPNVENANMVRPSFGLAADLVKPMTGWPVVILQHGVTSKKEDMLALTGVLSAMGFATVAIDHPLHGSRGFELEDGTVINASSSVEGSDPTVYLNLASLLSGRDNMRQSIADGLKLRLSLNAMIDGTNPTVATIDASEVHYLGHSLGGITGVGFAAVANSPTGNESLDGLYKIDTAVLANPGAGVGNFLLESGAFGPLVAASVVLGLENELSDAVMANLAPETYGQIVMANPSCAAAFDGEGNLVNQSVAIVCAYEAFMATATDEQKAQVQSGLASFSFAAQTVIDAADPTNYAQTLVATGTPVLMYEMVGDLEEGGMNPSDQVVPNRVSTNMLAGTSGLEMQMGLQKVTEQSVIDLESGLQAIVEFRYGGHSTLLSPATSLEGNYPALFNAVNQEMQAIAATFMKSKGTVVNISDAGFGACLVKGANEENCSPE</sequence>
<protein>
    <submittedName>
        <fullName evidence="2">Lipase</fullName>
    </submittedName>
</protein>
<dbReference type="InterPro" id="IPR025920">
    <property type="entry name" value="Lipase_bact_N"/>
</dbReference>
<evidence type="ECO:0000259" key="1">
    <source>
        <dbReference type="Pfam" id="PF12262"/>
    </source>
</evidence>
<proteinExistence type="predicted"/>
<evidence type="ECO:0000313" key="3">
    <source>
        <dbReference type="Proteomes" id="UP000682739"/>
    </source>
</evidence>
<accession>A0A975DEK5</accession>
<name>A0A975DEK5_9GAMM</name>
<dbReference type="PROSITE" id="PS51257">
    <property type="entry name" value="PROKAR_LIPOPROTEIN"/>
    <property type="match status" value="1"/>
</dbReference>
<dbReference type="Proteomes" id="UP000682739">
    <property type="component" value="Chromosome"/>
</dbReference>
<dbReference type="InterPro" id="IPR020009">
    <property type="entry name" value="VolA/Pla-1/cef"/>
</dbReference>
<dbReference type="EMBL" id="CP072110">
    <property type="protein sequence ID" value="QTH64210.1"/>
    <property type="molecule type" value="Genomic_DNA"/>
</dbReference>
<reference evidence="2" key="1">
    <citation type="submission" date="2021-03" db="EMBL/GenBank/DDBJ databases">
        <title>Description of Psychrosphaera ytuae sp. nov. isolated from deep sea sediment of South China Sea.</title>
        <authorList>
            <person name="Zhang J."/>
            <person name="Xu X.-D."/>
        </authorList>
    </citation>
    <scope>NUCLEOTIDE SEQUENCE</scope>
    <source>
        <strain evidence="2">MTZ26</strain>
    </source>
</reference>
<dbReference type="Gene3D" id="3.40.50.1820">
    <property type="entry name" value="alpha/beta hydrolase"/>
    <property type="match status" value="1"/>
</dbReference>
<dbReference type="AlphaFoldDB" id="A0A975DEK5"/>
<evidence type="ECO:0000313" key="2">
    <source>
        <dbReference type="EMBL" id="QTH64210.1"/>
    </source>
</evidence>
<dbReference type="NCBIfam" id="TIGR03502">
    <property type="entry name" value="lipase_Pla1_cef"/>
    <property type="match status" value="1"/>
</dbReference>
<keyword evidence="3" id="KW-1185">Reference proteome</keyword>
<feature type="domain" description="Bacterial virulence factor lipase N-terminal" evidence="1">
    <location>
        <begin position="61"/>
        <end position="286"/>
    </location>
</feature>
<dbReference type="KEGG" id="psym:J1N51_01620"/>
<gene>
    <name evidence="2" type="ORF">J1N51_01620</name>
</gene>
<dbReference type="InterPro" id="IPR029058">
    <property type="entry name" value="AB_hydrolase_fold"/>
</dbReference>
<organism evidence="2 3">
    <name type="scientific">Psychrosphaera ytuae</name>
    <dbReference type="NCBI Taxonomy" id="2820710"/>
    <lineage>
        <taxon>Bacteria</taxon>
        <taxon>Pseudomonadati</taxon>
        <taxon>Pseudomonadota</taxon>
        <taxon>Gammaproteobacteria</taxon>
        <taxon>Alteromonadales</taxon>
        <taxon>Pseudoalteromonadaceae</taxon>
        <taxon>Psychrosphaera</taxon>
    </lineage>
</organism>